<dbReference type="OrthoDB" id="6692696at2"/>
<evidence type="ECO:0000313" key="1">
    <source>
        <dbReference type="EMBL" id="OTG65053.1"/>
    </source>
</evidence>
<gene>
    <name evidence="1" type="ORF">B9T28_09665</name>
</gene>
<name>A0A1Y3CIT1_9GAMM</name>
<evidence type="ECO:0008006" key="3">
    <source>
        <dbReference type="Google" id="ProtNLM"/>
    </source>
</evidence>
<accession>A0A1Y3CIT1</accession>
<dbReference type="Proteomes" id="UP000242765">
    <property type="component" value="Unassembled WGS sequence"/>
</dbReference>
<dbReference type="RefSeq" id="WP_086203775.1">
    <property type="nucleotide sequence ID" value="NZ_NEGB01000005.1"/>
</dbReference>
<sequence>MKNLILPFIIAVAPLTACNSSENISIPDSSIHSKEVLSPESLKIINEYNSIIQNAHNFENDDVTKSKLKSILPQLNKINSAKERNSILLNTYLRLEEFDQAYNLTEKILATEKKPNMQNFQCLLMETLNKDKPQIKKCYELASALYKIDVEKLKSNNPKYTFTLWNYYSNMYQAGHEEYIGKLKQIIKDQKHESDKQMYQTLYEIETNPNERKSLLDSLKLPN</sequence>
<protein>
    <recommendedName>
        <fullName evidence="3">Tetratricopeptide repeat protein</fullName>
    </recommendedName>
</protein>
<keyword evidence="2" id="KW-1185">Reference proteome</keyword>
<reference evidence="1 2" key="1">
    <citation type="submission" date="2017-04" db="EMBL/GenBank/DDBJ databases">
        <title>High diversity of culturable Acinetobacter species in natural soil and water ecosystems.</title>
        <authorList>
            <person name="Nemec A."/>
            <person name="Radolfova-Krizova L."/>
        </authorList>
    </citation>
    <scope>NUCLEOTIDE SEQUENCE [LARGE SCALE GENOMIC DNA]</scope>
    <source>
        <strain evidence="1 2">ANC 4999</strain>
    </source>
</reference>
<dbReference type="EMBL" id="NEGB01000005">
    <property type="protein sequence ID" value="OTG65053.1"/>
    <property type="molecule type" value="Genomic_DNA"/>
</dbReference>
<organism evidence="1 2">
    <name type="scientific">Acinetobacter silvestris</name>
    <dbReference type="NCBI Taxonomy" id="1977882"/>
    <lineage>
        <taxon>Bacteria</taxon>
        <taxon>Pseudomonadati</taxon>
        <taxon>Pseudomonadota</taxon>
        <taxon>Gammaproteobacteria</taxon>
        <taxon>Moraxellales</taxon>
        <taxon>Moraxellaceae</taxon>
        <taxon>Acinetobacter</taxon>
    </lineage>
</organism>
<evidence type="ECO:0000313" key="2">
    <source>
        <dbReference type="Proteomes" id="UP000242765"/>
    </source>
</evidence>
<dbReference type="AlphaFoldDB" id="A0A1Y3CIT1"/>
<dbReference type="STRING" id="1977882.B9T28_09665"/>
<proteinExistence type="predicted"/>
<comment type="caution">
    <text evidence="1">The sequence shown here is derived from an EMBL/GenBank/DDBJ whole genome shotgun (WGS) entry which is preliminary data.</text>
</comment>